<keyword evidence="2" id="KW-1185">Reference proteome</keyword>
<reference evidence="1" key="1">
    <citation type="submission" date="2022-07" db="EMBL/GenBank/DDBJ databases">
        <title>Genome Sequence of Phlebia brevispora.</title>
        <authorList>
            <person name="Buettner E."/>
        </authorList>
    </citation>
    <scope>NUCLEOTIDE SEQUENCE</scope>
    <source>
        <strain evidence="1">MPL23</strain>
    </source>
</reference>
<sequence length="297" mass="32549">MDSTESVHPSEVFAALVDSYAVVAASALAVYEFVLTTEYVPILWKGRHAACGWLLWTNRYVMLLGAIQAVAPYTHQVLTYVLYLLPSIITAVFSTLRVLALSDFKTLVAPCVILLSLVPVVLNTYRYSQAHIYYIDNTIIGVTLASRAAAIAADALVVIVTWRKTFSHARQAVRRYGYADFATTLFRDGSLYFIALLSLNVAQILLSTMATSAPTAESRFAVCLHSILISRFLVNLRQIDVSTDTSSKLSTLHDIIGNMGESLGDLSGDAQDDNADLEDIEDDNRSSVVDSEEPLIT</sequence>
<dbReference type="Proteomes" id="UP001148662">
    <property type="component" value="Unassembled WGS sequence"/>
</dbReference>
<name>A0ACC1T912_9APHY</name>
<evidence type="ECO:0000313" key="2">
    <source>
        <dbReference type="Proteomes" id="UP001148662"/>
    </source>
</evidence>
<accession>A0ACC1T912</accession>
<dbReference type="EMBL" id="JANHOG010000277">
    <property type="protein sequence ID" value="KAJ3556031.1"/>
    <property type="molecule type" value="Genomic_DNA"/>
</dbReference>
<organism evidence="1 2">
    <name type="scientific">Phlebia brevispora</name>
    <dbReference type="NCBI Taxonomy" id="194682"/>
    <lineage>
        <taxon>Eukaryota</taxon>
        <taxon>Fungi</taxon>
        <taxon>Dikarya</taxon>
        <taxon>Basidiomycota</taxon>
        <taxon>Agaricomycotina</taxon>
        <taxon>Agaricomycetes</taxon>
        <taxon>Polyporales</taxon>
        <taxon>Meruliaceae</taxon>
        <taxon>Phlebia</taxon>
    </lineage>
</organism>
<gene>
    <name evidence="1" type="ORF">NM688_g2253</name>
</gene>
<proteinExistence type="predicted"/>
<comment type="caution">
    <text evidence="1">The sequence shown here is derived from an EMBL/GenBank/DDBJ whole genome shotgun (WGS) entry which is preliminary data.</text>
</comment>
<protein>
    <submittedName>
        <fullName evidence="1">Uncharacterized protein</fullName>
    </submittedName>
</protein>
<evidence type="ECO:0000313" key="1">
    <source>
        <dbReference type="EMBL" id="KAJ3556031.1"/>
    </source>
</evidence>